<gene>
    <name evidence="1" type="ORF">UFOPK4319_00479</name>
</gene>
<sequence>MVPPIAKDGSSAQACKATASIEDVVVLPWVPATAIDLDSDIKIAKAAARVSTFSPSSCARIISGLLVAIAVEYTTRSAPSTLPALCIVDICAPSA</sequence>
<dbReference type="AlphaFoldDB" id="A0A6J7TPM9"/>
<reference evidence="1" key="1">
    <citation type="submission" date="2020-05" db="EMBL/GenBank/DDBJ databases">
        <authorList>
            <person name="Chiriac C."/>
            <person name="Salcher M."/>
            <person name="Ghai R."/>
            <person name="Kavagutti S V."/>
        </authorList>
    </citation>
    <scope>NUCLEOTIDE SEQUENCE</scope>
</reference>
<evidence type="ECO:0000313" key="1">
    <source>
        <dbReference type="EMBL" id="CAB5055914.1"/>
    </source>
</evidence>
<accession>A0A6J7TPM9</accession>
<dbReference type="EMBL" id="CAFBQN010000022">
    <property type="protein sequence ID" value="CAB5055914.1"/>
    <property type="molecule type" value="Genomic_DNA"/>
</dbReference>
<proteinExistence type="predicted"/>
<organism evidence="1">
    <name type="scientific">freshwater metagenome</name>
    <dbReference type="NCBI Taxonomy" id="449393"/>
    <lineage>
        <taxon>unclassified sequences</taxon>
        <taxon>metagenomes</taxon>
        <taxon>ecological metagenomes</taxon>
    </lineage>
</organism>
<protein>
    <submittedName>
        <fullName evidence="1">Unannotated protein</fullName>
    </submittedName>
</protein>
<name>A0A6J7TPM9_9ZZZZ</name>